<gene>
    <name evidence="1" type="ORF">I4F81_007881</name>
</gene>
<accession>A0ACC3C646</accession>
<evidence type="ECO:0000313" key="2">
    <source>
        <dbReference type="Proteomes" id="UP000798662"/>
    </source>
</evidence>
<dbReference type="Proteomes" id="UP000798662">
    <property type="component" value="Chromosome 2"/>
</dbReference>
<proteinExistence type="predicted"/>
<protein>
    <submittedName>
        <fullName evidence="1">Uncharacterized protein</fullName>
    </submittedName>
</protein>
<sequence length="117" mass="11864">MCAGLVSRNVLEEALEARTTGAVARDSVGASVQLRQARLFLGGAEVVIAGHQDAEMEPGGDDGPRQALVELSLGEGVAGVVDGDAVVGNLLCPGARLVDGVGLVTVRVVDGEDFLVL</sequence>
<evidence type="ECO:0000313" key="1">
    <source>
        <dbReference type="EMBL" id="KAK1865348.1"/>
    </source>
</evidence>
<keyword evidence="2" id="KW-1185">Reference proteome</keyword>
<organism evidence="1 2">
    <name type="scientific">Pyropia yezoensis</name>
    <name type="common">Susabi-nori</name>
    <name type="synonym">Porphyra yezoensis</name>
    <dbReference type="NCBI Taxonomy" id="2788"/>
    <lineage>
        <taxon>Eukaryota</taxon>
        <taxon>Rhodophyta</taxon>
        <taxon>Bangiophyceae</taxon>
        <taxon>Bangiales</taxon>
        <taxon>Bangiaceae</taxon>
        <taxon>Pyropia</taxon>
    </lineage>
</organism>
<reference evidence="1" key="1">
    <citation type="submission" date="2019-11" db="EMBL/GenBank/DDBJ databases">
        <title>Nori genome reveals adaptations in red seaweeds to the harsh intertidal environment.</title>
        <authorList>
            <person name="Wang D."/>
            <person name="Mao Y."/>
        </authorList>
    </citation>
    <scope>NUCLEOTIDE SEQUENCE</scope>
    <source>
        <tissue evidence="1">Gametophyte</tissue>
    </source>
</reference>
<name>A0ACC3C646_PYRYE</name>
<dbReference type="EMBL" id="CM020619">
    <property type="protein sequence ID" value="KAK1865348.1"/>
    <property type="molecule type" value="Genomic_DNA"/>
</dbReference>
<comment type="caution">
    <text evidence="1">The sequence shown here is derived from an EMBL/GenBank/DDBJ whole genome shotgun (WGS) entry which is preliminary data.</text>
</comment>